<dbReference type="SUPFAM" id="SSF52768">
    <property type="entry name" value="Arginase/deacetylase"/>
    <property type="match status" value="1"/>
</dbReference>
<feature type="region of interest" description="Disordered" evidence="1">
    <location>
        <begin position="1007"/>
        <end position="1035"/>
    </location>
</feature>
<feature type="region of interest" description="Disordered" evidence="1">
    <location>
        <begin position="635"/>
        <end position="951"/>
    </location>
</feature>
<evidence type="ECO:0000313" key="4">
    <source>
        <dbReference type="Proteomes" id="UP000030816"/>
    </source>
</evidence>
<dbReference type="Proteomes" id="UP000030816">
    <property type="component" value="Unassembled WGS sequence"/>
</dbReference>
<dbReference type="GO" id="GO:0004407">
    <property type="term" value="F:histone deacetylase activity"/>
    <property type="evidence" value="ECO:0007669"/>
    <property type="project" value="TreeGrafter"/>
</dbReference>
<dbReference type="Gene3D" id="3.40.800.20">
    <property type="entry name" value="Histone deacetylase domain"/>
    <property type="match status" value="1"/>
</dbReference>
<dbReference type="InterPro" id="IPR023696">
    <property type="entry name" value="Ureohydrolase_dom_sf"/>
</dbReference>
<proteinExistence type="predicted"/>
<feature type="region of interest" description="Disordered" evidence="1">
    <location>
        <begin position="547"/>
        <end position="577"/>
    </location>
</feature>
<feature type="compositionally biased region" description="Low complexity" evidence="1">
    <location>
        <begin position="928"/>
        <end position="947"/>
    </location>
</feature>
<sequence length="1035" mass="110530">MNSLRSANGVPPARPLARRSSSSQTTPTSPANRMPSEEKPPTTAESIASDYFAAELSVHHGPIATLPTDTVVVLNDAVYGHRFSRPRTSRNALSTIVERPERIKAAILGISAAYVRLGGRHCQGHLPIHPKKSLSDVESIPFRIHKTSRQLSLLSPAVTNVHGTKWMEELKLMCGSAESILAMGGKELQRPDIFRGPEHPVPQKLHEGDLYLCEESLNAMQGALGAVCEAVDIVFDSGPRKAFVGVRPPGHHCSASHPSGFCWVNNVHVGIMHAALQHGLTHAAIIDFDLHHGDGSQAIAWQHNARANAANKSHASWKRTSIGYFSIHDINSYPCEMGDQEKVKNASLCIDNAHGQTIWNVHLQPWKTEQEFWTLYESTYVILLEKTRKFLKNEAARLRASNQVPKAAVFFSAGFDASEWESAGMQRHQVNVPTAFYARLSQDVAKLADEVGLAVDGRVISVLEGGYSDRALCSGILSHLSGLVGGNHGQNPTRMEQGPSGLADEMGRRIGAINLNADPATKPLASVYDAAWWAKNELDLLEEPEEPLAAPKKPRNSTPPTYSSPTHASAARVADPAKLKSSLSISSVSYPKVPERPASPPPPEVPWHVAAKELCMALIPSDRQTGSCTAEDLNAEASRARRDRQSLLLGNPPPTPSGSDKSSARMSLRERKSRPIGPIGEEVGEVPPKTRRRPTSTPMTSPVKVGRSTPQPAGAQSARRSSRRLSVTPTSLSPPREEPPPVPPVPATAPVPSRTTGRPNSRAGRTQSNNRVLVRKTQALPSRTDPAPGEGRNATRASTPTRGAGQPALGADTPTPATGLPLKSAGDDARSDVDSLASGVKKIRINLITKAQRDEKQKANLEPGTGQDGQLGQDSSIVKSGAPPTPDDKSRIPKQPPTQLALTRGAPEAPSTPSLGGGGVSTPVEGISASSTSSPTPTPSAPTESSPDVLHVTVQPASDAGDIFIPYQPEGPEPVAMGQHEDLTWLPVTTPLPSAVKTKSSLFHYTSEIPFAPRPDTQPQGGPKSVDAPRTGLDE</sequence>
<dbReference type="GO" id="GO:0010468">
    <property type="term" value="P:regulation of gene expression"/>
    <property type="evidence" value="ECO:0007669"/>
    <property type="project" value="UniProtKB-ARBA"/>
</dbReference>
<dbReference type="RefSeq" id="XP_040680866.1">
    <property type="nucleotide sequence ID" value="XM_040821452.1"/>
</dbReference>
<feature type="compositionally biased region" description="Polar residues" evidence="1">
    <location>
        <begin position="757"/>
        <end position="771"/>
    </location>
</feature>
<feature type="compositionally biased region" description="Polar residues" evidence="1">
    <location>
        <begin position="868"/>
        <end position="878"/>
    </location>
</feature>
<dbReference type="AlphaFoldDB" id="A0A0B2X3C8"/>
<dbReference type="OrthoDB" id="5232919at2759"/>
<feature type="region of interest" description="Disordered" evidence="1">
    <location>
        <begin position="1"/>
        <end position="44"/>
    </location>
</feature>
<dbReference type="InterPro" id="IPR053244">
    <property type="entry name" value="HDAC_HD_type_1"/>
</dbReference>
<feature type="compositionally biased region" description="Low complexity" evidence="1">
    <location>
        <begin position="18"/>
        <end position="30"/>
    </location>
</feature>
<accession>A0A0B2X3C8</accession>
<feature type="compositionally biased region" description="Polar residues" evidence="1">
    <location>
        <begin position="556"/>
        <end position="567"/>
    </location>
</feature>
<dbReference type="InterPro" id="IPR023801">
    <property type="entry name" value="His_deacetylse_dom"/>
</dbReference>
<dbReference type="GO" id="GO:0005634">
    <property type="term" value="C:nucleus"/>
    <property type="evidence" value="ECO:0007669"/>
    <property type="project" value="TreeGrafter"/>
</dbReference>
<dbReference type="PANTHER" id="PTHR47558">
    <property type="entry name" value="HISTONE DEACETYLASE HOS3"/>
    <property type="match status" value="1"/>
</dbReference>
<protein>
    <submittedName>
        <fullName evidence="3">Histone deacetylase HosB</fullName>
    </submittedName>
</protein>
<reference evidence="3 4" key="1">
    <citation type="journal article" date="2014" name="Proc. Natl. Acad. Sci. U.S.A.">
        <title>Trajectory and genomic determinants of fungal-pathogen speciation and host adaptation.</title>
        <authorList>
            <person name="Hu X."/>
            <person name="Xiao G."/>
            <person name="Zheng P."/>
            <person name="Shang Y."/>
            <person name="Su Y."/>
            <person name="Zhang X."/>
            <person name="Liu X."/>
            <person name="Zhan S."/>
            <person name="St Leger R.J."/>
            <person name="Wang C."/>
        </authorList>
    </citation>
    <scope>NUCLEOTIDE SEQUENCE [LARGE SCALE GENOMIC DNA]</scope>
    <source>
        <strain evidence="3 4">ARSEF 1941</strain>
    </source>
</reference>
<evidence type="ECO:0000313" key="3">
    <source>
        <dbReference type="EMBL" id="KHN99800.1"/>
    </source>
</evidence>
<dbReference type="Pfam" id="PF00850">
    <property type="entry name" value="Hist_deacetyl"/>
    <property type="match status" value="1"/>
</dbReference>
<evidence type="ECO:0000259" key="2">
    <source>
        <dbReference type="Pfam" id="PF00850"/>
    </source>
</evidence>
<feature type="domain" description="Histone deacetylase" evidence="2">
    <location>
        <begin position="157"/>
        <end position="482"/>
    </location>
</feature>
<feature type="compositionally biased region" description="Low complexity" evidence="1">
    <location>
        <begin position="724"/>
        <end position="734"/>
    </location>
</feature>
<comment type="caution">
    <text evidence="3">The sequence shown here is derived from an EMBL/GenBank/DDBJ whole genome shotgun (WGS) entry which is preliminary data.</text>
</comment>
<dbReference type="EMBL" id="AZHE01000004">
    <property type="protein sequence ID" value="KHN99800.1"/>
    <property type="molecule type" value="Genomic_DNA"/>
</dbReference>
<gene>
    <name evidence="3" type="ORF">MAM_02653</name>
</gene>
<name>A0A0B2X3C8_METAS</name>
<dbReference type="PANTHER" id="PTHR47558:SF1">
    <property type="entry name" value="HISTONE DEACETYLASE HOS3"/>
    <property type="match status" value="1"/>
</dbReference>
<organism evidence="3 4">
    <name type="scientific">Metarhizium album (strain ARSEF 1941)</name>
    <dbReference type="NCBI Taxonomy" id="1081103"/>
    <lineage>
        <taxon>Eukaryota</taxon>
        <taxon>Fungi</taxon>
        <taxon>Dikarya</taxon>
        <taxon>Ascomycota</taxon>
        <taxon>Pezizomycotina</taxon>
        <taxon>Sordariomycetes</taxon>
        <taxon>Hypocreomycetidae</taxon>
        <taxon>Hypocreales</taxon>
        <taxon>Clavicipitaceae</taxon>
        <taxon>Metarhizium</taxon>
    </lineage>
</organism>
<evidence type="ECO:0000256" key="1">
    <source>
        <dbReference type="SAM" id="MobiDB-lite"/>
    </source>
</evidence>
<keyword evidence="4" id="KW-1185">Reference proteome</keyword>
<dbReference type="CDD" id="cd09998">
    <property type="entry name" value="HDAC_Hos3"/>
    <property type="match status" value="1"/>
</dbReference>
<dbReference type="STRING" id="1081103.A0A0B2X3C8"/>
<dbReference type="InterPro" id="IPR037138">
    <property type="entry name" value="His_deacetylse_dom_sf"/>
</dbReference>
<dbReference type="HOGENOM" id="CLU_001880_0_0_1"/>
<dbReference type="InterPro" id="IPR000286">
    <property type="entry name" value="HDACs"/>
</dbReference>
<dbReference type="FunFam" id="3.40.800.20:FF:000011">
    <property type="entry name" value="Histone deacetylase HOS3"/>
    <property type="match status" value="1"/>
</dbReference>
<dbReference type="PRINTS" id="PR01270">
    <property type="entry name" value="HDASUPER"/>
</dbReference>
<dbReference type="GeneID" id="63737108"/>
<feature type="compositionally biased region" description="Pro residues" evidence="1">
    <location>
        <begin position="740"/>
        <end position="749"/>
    </location>
</feature>